<comment type="similarity">
    <text evidence="1">Belongs to the peptidase C15 family.</text>
</comment>
<dbReference type="CDD" id="cd00501">
    <property type="entry name" value="Peptidase_C15"/>
    <property type="match status" value="1"/>
</dbReference>
<dbReference type="Gene3D" id="3.40.630.20">
    <property type="entry name" value="Peptidase C15, pyroglutamyl peptidase I-like"/>
    <property type="match status" value="1"/>
</dbReference>
<evidence type="ECO:0000256" key="3">
    <source>
        <dbReference type="ARBA" id="ARBA00022670"/>
    </source>
</evidence>
<comment type="catalytic activity">
    <reaction evidence="6">
        <text>Release of an N-terminal pyroglutamyl group from a polypeptide, the second amino acid generally not being Pro.</text>
        <dbReference type="EC" id="3.4.19.3"/>
    </reaction>
</comment>
<dbReference type="Proteomes" id="UP000516117">
    <property type="component" value="Chromosome"/>
</dbReference>
<dbReference type="InterPro" id="IPR000816">
    <property type="entry name" value="Peptidase_C15"/>
</dbReference>
<dbReference type="PROSITE" id="PS01334">
    <property type="entry name" value="PYRASE_CYS"/>
    <property type="match status" value="1"/>
</dbReference>
<accession>A0A7H0H6P1</accession>
<keyword evidence="5" id="KW-0788">Thiol protease</keyword>
<dbReference type="EMBL" id="CP060789">
    <property type="protein sequence ID" value="QNP56207.1"/>
    <property type="molecule type" value="Genomic_DNA"/>
</dbReference>
<dbReference type="GO" id="GO:0016920">
    <property type="term" value="F:pyroglutamyl-peptidase activity"/>
    <property type="evidence" value="ECO:0007669"/>
    <property type="project" value="UniProtKB-EC"/>
</dbReference>
<dbReference type="SUPFAM" id="SSF53182">
    <property type="entry name" value="Pyrrolidone carboxyl peptidase (pyroglutamate aminopeptidase)"/>
    <property type="match status" value="1"/>
</dbReference>
<dbReference type="PRINTS" id="PR00706">
    <property type="entry name" value="PYROGLUPTASE"/>
</dbReference>
<evidence type="ECO:0000256" key="1">
    <source>
        <dbReference type="ARBA" id="ARBA00006641"/>
    </source>
</evidence>
<keyword evidence="2" id="KW-0963">Cytoplasm</keyword>
<dbReference type="PANTHER" id="PTHR23402">
    <property type="entry name" value="PROTEASE FAMILY C15 PYROGLUTAMYL-PEPTIDASE I-RELATED"/>
    <property type="match status" value="1"/>
</dbReference>
<keyword evidence="4" id="KW-0378">Hydrolase</keyword>
<feature type="active site" evidence="6">
    <location>
        <position position="141"/>
    </location>
</feature>
<evidence type="ECO:0000256" key="6">
    <source>
        <dbReference type="PROSITE-ProRule" id="PRU10077"/>
    </source>
</evidence>
<dbReference type="GO" id="GO:0006508">
    <property type="term" value="P:proteolysis"/>
    <property type="evidence" value="ECO:0007669"/>
    <property type="project" value="UniProtKB-KW"/>
</dbReference>
<dbReference type="InterPro" id="IPR016125">
    <property type="entry name" value="Peptidase_C15-like"/>
</dbReference>
<dbReference type="Pfam" id="PF01470">
    <property type="entry name" value="Peptidase_C15"/>
    <property type="match status" value="1"/>
</dbReference>
<evidence type="ECO:0000313" key="8">
    <source>
        <dbReference type="Proteomes" id="UP000516117"/>
    </source>
</evidence>
<keyword evidence="3" id="KW-0645">Protease</keyword>
<dbReference type="PANTHER" id="PTHR23402:SF1">
    <property type="entry name" value="PYROGLUTAMYL-PEPTIDASE I"/>
    <property type="match status" value="1"/>
</dbReference>
<proteinExistence type="inferred from homology"/>
<sequence>MRVLVTGFEPFGGDAVNASGEAVTALAEGWNDPTIHLVTAILPVTFAGAPAALAAAIGEHRPDAVVCVGEAGGRAAVTPERYAVNERAARIPDNDGATPAGPIDSGPERLESRIDVEHVATAIAAAGVPAHVSEDAGRFVCNAVFRAVLTGFAGPAGFVHVPTVRETGTATVGAETDEAATAAVSALTTADLVTALDAAVRALT</sequence>
<dbReference type="RefSeq" id="WP_187721324.1">
    <property type="nucleotide sequence ID" value="NZ_BAABBL010000013.1"/>
</dbReference>
<dbReference type="InterPro" id="IPR036440">
    <property type="entry name" value="Peptidase_C15-like_sf"/>
</dbReference>
<keyword evidence="8" id="KW-1185">Reference proteome</keyword>
<dbReference type="InterPro" id="IPR033694">
    <property type="entry name" value="PGPEP1_Cys_AS"/>
</dbReference>
<name>A0A7H0H6P1_9ACTN</name>
<dbReference type="PIRSF" id="PIRSF015592">
    <property type="entry name" value="Prld-crbxl_pptds"/>
    <property type="match status" value="1"/>
</dbReference>
<gene>
    <name evidence="7" type="ORF">H9L22_01530</name>
</gene>
<dbReference type="EC" id="3.4.19.3" evidence="6"/>
<protein>
    <recommendedName>
        <fullName evidence="6">Pyroglutamyl-peptidase I</fullName>
        <ecNumber evidence="6">3.4.19.3</ecNumber>
    </recommendedName>
</protein>
<reference evidence="7 8" key="1">
    <citation type="submission" date="2020-08" db="EMBL/GenBank/DDBJ databases">
        <title>Genome sequence of Tessaracoccus defluvii JCM 17540T.</title>
        <authorList>
            <person name="Hyun D.-W."/>
            <person name="Bae J.-W."/>
        </authorList>
    </citation>
    <scope>NUCLEOTIDE SEQUENCE [LARGE SCALE GENOMIC DNA]</scope>
    <source>
        <strain evidence="7 8">JCM 17540</strain>
    </source>
</reference>
<dbReference type="KEGG" id="tdf:H9L22_01530"/>
<dbReference type="AlphaFoldDB" id="A0A7H0H6P1"/>
<evidence type="ECO:0000313" key="7">
    <source>
        <dbReference type="EMBL" id="QNP56207.1"/>
    </source>
</evidence>
<evidence type="ECO:0000256" key="2">
    <source>
        <dbReference type="ARBA" id="ARBA00022490"/>
    </source>
</evidence>
<dbReference type="GO" id="GO:0005829">
    <property type="term" value="C:cytosol"/>
    <property type="evidence" value="ECO:0007669"/>
    <property type="project" value="InterPro"/>
</dbReference>
<evidence type="ECO:0000256" key="4">
    <source>
        <dbReference type="ARBA" id="ARBA00022801"/>
    </source>
</evidence>
<evidence type="ECO:0000256" key="5">
    <source>
        <dbReference type="ARBA" id="ARBA00022807"/>
    </source>
</evidence>
<organism evidence="7 8">
    <name type="scientific">Tessaracoccus defluvii</name>
    <dbReference type="NCBI Taxonomy" id="1285901"/>
    <lineage>
        <taxon>Bacteria</taxon>
        <taxon>Bacillati</taxon>
        <taxon>Actinomycetota</taxon>
        <taxon>Actinomycetes</taxon>
        <taxon>Propionibacteriales</taxon>
        <taxon>Propionibacteriaceae</taxon>
        <taxon>Tessaracoccus</taxon>
    </lineage>
</organism>